<dbReference type="Proteomes" id="UP000316388">
    <property type="component" value="Unassembled WGS sequence"/>
</dbReference>
<dbReference type="Gene3D" id="3.30.200.100">
    <property type="entry name" value="MucB/RseB, C-terminal domain"/>
    <property type="match status" value="1"/>
</dbReference>
<evidence type="ECO:0000256" key="1">
    <source>
        <dbReference type="ARBA" id="ARBA00004418"/>
    </source>
</evidence>
<dbReference type="InterPro" id="IPR033436">
    <property type="entry name" value="MucB/RseB_C"/>
</dbReference>
<evidence type="ECO:0000256" key="3">
    <source>
        <dbReference type="ARBA" id="ARBA00022729"/>
    </source>
</evidence>
<proteinExistence type="inferred from homology"/>
<feature type="domain" description="MucB/RseB N-terminal" evidence="6">
    <location>
        <begin position="47"/>
        <end position="221"/>
    </location>
</feature>
<dbReference type="PANTHER" id="PTHR38782:SF1">
    <property type="entry name" value="SIGMA-E FACTOR REGULATORY PROTEIN RSEB"/>
    <property type="match status" value="1"/>
</dbReference>
<dbReference type="InterPro" id="IPR033434">
    <property type="entry name" value="MucB/RseB_N"/>
</dbReference>
<keyword evidence="4" id="KW-0574">Periplasm</keyword>
<dbReference type="EMBL" id="LZDH01000006">
    <property type="protein sequence ID" value="OBS31863.1"/>
    <property type="molecule type" value="Genomic_DNA"/>
</dbReference>
<dbReference type="GO" id="GO:0045152">
    <property type="term" value="F:antisigma factor binding"/>
    <property type="evidence" value="ECO:0007669"/>
    <property type="project" value="TreeGrafter"/>
</dbReference>
<gene>
    <name evidence="9" type="primary">mucB</name>
    <name evidence="8" type="ORF">A9O67_11790</name>
    <name evidence="9" type="ORF">Tfont_01395</name>
</gene>
<reference evidence="9 11" key="2">
    <citation type="submission" date="2019-07" db="EMBL/GenBank/DDBJ databases">
        <title>Tepidimonas fonticaldi AT-A2 draft genome.</title>
        <authorList>
            <person name="Da Costa M.S."/>
            <person name="Froufe H.J.C."/>
            <person name="Egas C."/>
            <person name="Albuquerque L."/>
        </authorList>
    </citation>
    <scope>NUCLEOTIDE SEQUENCE [LARGE SCALE GENOMIC DNA]</scope>
    <source>
        <strain evidence="9 11">AT-A2</strain>
    </source>
</reference>
<evidence type="ECO:0000313" key="11">
    <source>
        <dbReference type="Proteomes" id="UP000316388"/>
    </source>
</evidence>
<organism evidence="8 10">
    <name type="scientific">Tepidimonas fonticaldi</name>
    <dbReference type="NCBI Taxonomy" id="1101373"/>
    <lineage>
        <taxon>Bacteria</taxon>
        <taxon>Pseudomonadati</taxon>
        <taxon>Pseudomonadota</taxon>
        <taxon>Betaproteobacteria</taxon>
        <taxon>Burkholderiales</taxon>
        <taxon>Tepidimonas</taxon>
    </lineage>
</organism>
<dbReference type="PIRSF" id="PIRSF005427">
    <property type="entry name" value="RseB"/>
    <property type="match status" value="1"/>
</dbReference>
<comment type="caution">
    <text evidence="8">The sequence shown here is derived from an EMBL/GenBank/DDBJ whole genome shotgun (WGS) entry which is preliminary data.</text>
</comment>
<feature type="signal peptide" evidence="5">
    <location>
        <begin position="1"/>
        <end position="38"/>
    </location>
</feature>
<comment type="subcellular location">
    <subcellularLocation>
        <location evidence="1">Periplasm</location>
    </subcellularLocation>
</comment>
<dbReference type="OrthoDB" id="7067274at2"/>
<dbReference type="AlphaFoldDB" id="A0A1A6DYD7"/>
<dbReference type="Pfam" id="PF03888">
    <property type="entry name" value="MucB_RseB"/>
    <property type="match status" value="1"/>
</dbReference>
<dbReference type="SMR" id="A0A1A6DYD7"/>
<evidence type="ECO:0000313" key="10">
    <source>
        <dbReference type="Proteomes" id="UP000091969"/>
    </source>
</evidence>
<dbReference type="Proteomes" id="UP000091969">
    <property type="component" value="Unassembled WGS sequence"/>
</dbReference>
<evidence type="ECO:0000256" key="2">
    <source>
        <dbReference type="ARBA" id="ARBA00008150"/>
    </source>
</evidence>
<dbReference type="Pfam" id="PF17188">
    <property type="entry name" value="MucB_RseB_C"/>
    <property type="match status" value="1"/>
</dbReference>
<evidence type="ECO:0000256" key="4">
    <source>
        <dbReference type="ARBA" id="ARBA00022764"/>
    </source>
</evidence>
<dbReference type="PANTHER" id="PTHR38782">
    <property type="match status" value="1"/>
</dbReference>
<feature type="domain" description="MucB/RseB C-terminal" evidence="7">
    <location>
        <begin position="242"/>
        <end position="333"/>
    </location>
</feature>
<dbReference type="GO" id="GO:0032885">
    <property type="term" value="P:regulation of polysaccharide biosynthetic process"/>
    <property type="evidence" value="ECO:0007669"/>
    <property type="project" value="TreeGrafter"/>
</dbReference>
<keyword evidence="3 5" id="KW-0732">Signal</keyword>
<evidence type="ECO:0000256" key="5">
    <source>
        <dbReference type="SAM" id="SignalP"/>
    </source>
</evidence>
<dbReference type="Gene3D" id="2.50.20.10">
    <property type="entry name" value="Lipoprotein localisation LolA/LolB/LppX"/>
    <property type="match status" value="1"/>
</dbReference>
<sequence>MTMRHAYPTRWGQRWAGRVAAAALGLSVLTVGMQTAQAEAPEPAGDIQAWIERLHDATRNRAYSGTFVVTRGSEIAAARIAHVCDGRQQIERIEALNGPARIIWRRDDEVMTLLPDKQWAVRDRRELLRLFPGPVRVPGIEVAGFYRAEVRGSERLAGFDAWVVEFQPRDALRYGYRIWSEKRTGLVLKLQTLKADGEVLEQVAFTELQLDAPLRMEVMARQMDDTRGYRIERPTLRKTTPEAEGWRLKTEVPGFRPVTCWARAEEPARARPPLQCVYSDGLASVSLFFSAADGPPVHRTQAGATHVLSQRVGGYAVTALGEVPLATLERFLGALERTR</sequence>
<dbReference type="InterPro" id="IPR038484">
    <property type="entry name" value="MucB/RseB_C_sf"/>
</dbReference>
<keyword evidence="10" id="KW-1185">Reference proteome</keyword>
<dbReference type="STRING" id="1101373.A9O67_11790"/>
<name>A0A1A6DYD7_9BURK</name>
<accession>A0A1A6DYD7</accession>
<evidence type="ECO:0000259" key="6">
    <source>
        <dbReference type="Pfam" id="PF03888"/>
    </source>
</evidence>
<evidence type="ECO:0000259" key="7">
    <source>
        <dbReference type="Pfam" id="PF17188"/>
    </source>
</evidence>
<reference evidence="8 10" key="1">
    <citation type="submission" date="2016-06" db="EMBL/GenBank/DDBJ databases">
        <title>Genome sequence of Tepidimonas fonticaldi PL17.</title>
        <authorList>
            <person name="Pinnaka A.K."/>
        </authorList>
    </citation>
    <scope>NUCLEOTIDE SEQUENCE [LARGE SCALE GENOMIC DNA]</scope>
    <source>
        <strain evidence="8 10">PL17</strain>
    </source>
</reference>
<dbReference type="RefSeq" id="WP_068606657.1">
    <property type="nucleotide sequence ID" value="NZ_LZDH01000006.1"/>
</dbReference>
<feature type="chain" id="PRO_5044554756" evidence="5">
    <location>
        <begin position="39"/>
        <end position="339"/>
    </location>
</feature>
<evidence type="ECO:0000313" key="9">
    <source>
        <dbReference type="EMBL" id="TSE36993.1"/>
    </source>
</evidence>
<dbReference type="GO" id="GO:0030288">
    <property type="term" value="C:outer membrane-bounded periplasmic space"/>
    <property type="evidence" value="ECO:0007669"/>
    <property type="project" value="TreeGrafter"/>
</dbReference>
<dbReference type="CDD" id="cd16327">
    <property type="entry name" value="RseB"/>
    <property type="match status" value="1"/>
</dbReference>
<dbReference type="InterPro" id="IPR005588">
    <property type="entry name" value="MucB_RseB"/>
</dbReference>
<comment type="similarity">
    <text evidence="2">Belongs to the RseB family.</text>
</comment>
<protein>
    <submittedName>
        <fullName evidence="9">Sigma factor AlgU regulatory protein MucB</fullName>
    </submittedName>
</protein>
<evidence type="ECO:0000313" key="8">
    <source>
        <dbReference type="EMBL" id="OBS31863.1"/>
    </source>
</evidence>
<dbReference type="EMBL" id="VJOO01000011">
    <property type="protein sequence ID" value="TSE36993.1"/>
    <property type="molecule type" value="Genomic_DNA"/>
</dbReference>